<reference evidence="1 2" key="1">
    <citation type="journal article" date="2019" name="Philos. Trans. R. Soc. Lond., B, Biol. Sci.">
        <title>Ant behaviour and brain gene expression of defending hosts depend on the ecological success of the intruding social parasite.</title>
        <authorList>
            <person name="Kaur R."/>
            <person name="Stoldt M."/>
            <person name="Jongepier E."/>
            <person name="Feldmeyer B."/>
            <person name="Menzel F."/>
            <person name="Bornberg-Bauer E."/>
            <person name="Foitzik S."/>
        </authorList>
    </citation>
    <scope>NUCLEOTIDE SEQUENCE [LARGE SCALE GENOMIC DNA]</scope>
    <source>
        <tissue evidence="1">Whole body</tissue>
    </source>
</reference>
<dbReference type="AlphaFoldDB" id="A0A4S2JHH4"/>
<dbReference type="EMBL" id="QBLH01003719">
    <property type="protein sequence ID" value="TGZ35060.1"/>
    <property type="molecule type" value="Genomic_DNA"/>
</dbReference>
<protein>
    <submittedName>
        <fullName evidence="1">Uncharacterized protein</fullName>
    </submittedName>
</protein>
<accession>A0A4S2JHH4</accession>
<gene>
    <name evidence="1" type="ORF">DBV15_08986</name>
</gene>
<proteinExistence type="predicted"/>
<dbReference type="Proteomes" id="UP000310200">
    <property type="component" value="Unassembled WGS sequence"/>
</dbReference>
<keyword evidence="2" id="KW-1185">Reference proteome</keyword>
<evidence type="ECO:0000313" key="2">
    <source>
        <dbReference type="Proteomes" id="UP000310200"/>
    </source>
</evidence>
<organism evidence="1 2">
    <name type="scientific">Temnothorax longispinosus</name>
    <dbReference type="NCBI Taxonomy" id="300112"/>
    <lineage>
        <taxon>Eukaryota</taxon>
        <taxon>Metazoa</taxon>
        <taxon>Ecdysozoa</taxon>
        <taxon>Arthropoda</taxon>
        <taxon>Hexapoda</taxon>
        <taxon>Insecta</taxon>
        <taxon>Pterygota</taxon>
        <taxon>Neoptera</taxon>
        <taxon>Endopterygota</taxon>
        <taxon>Hymenoptera</taxon>
        <taxon>Apocrita</taxon>
        <taxon>Aculeata</taxon>
        <taxon>Formicoidea</taxon>
        <taxon>Formicidae</taxon>
        <taxon>Myrmicinae</taxon>
        <taxon>Temnothorax</taxon>
    </lineage>
</organism>
<name>A0A4S2JHH4_9HYME</name>
<comment type="caution">
    <text evidence="1">The sequence shown here is derived from an EMBL/GenBank/DDBJ whole genome shotgun (WGS) entry which is preliminary data.</text>
</comment>
<evidence type="ECO:0000313" key="1">
    <source>
        <dbReference type="EMBL" id="TGZ35060.1"/>
    </source>
</evidence>
<sequence>MYTPFVKRRASRWYGIYFLPWRLSAWVTTSAHPAVILLRRSCKFVASVL</sequence>